<gene>
    <name evidence="1" type="ORF">LCY76_09475</name>
</gene>
<accession>A0A9X1XCD5</accession>
<comment type="caution">
    <text evidence="1">The sequence shown here is derived from an EMBL/GenBank/DDBJ whole genome shotgun (WGS) entry which is preliminary data.</text>
</comment>
<organism evidence="1 2">
    <name type="scientific">Fictibacillus marinisediminis</name>
    <dbReference type="NCBI Taxonomy" id="2878389"/>
    <lineage>
        <taxon>Bacteria</taxon>
        <taxon>Bacillati</taxon>
        <taxon>Bacillota</taxon>
        <taxon>Bacilli</taxon>
        <taxon>Bacillales</taxon>
        <taxon>Fictibacillaceae</taxon>
        <taxon>Fictibacillus</taxon>
    </lineage>
</organism>
<proteinExistence type="predicted"/>
<evidence type="ECO:0000313" key="2">
    <source>
        <dbReference type="Proteomes" id="UP001139011"/>
    </source>
</evidence>
<sequence length="126" mass="14911">MNHLIIEVQDNNGLRATLKYPLDDLEEELVSTLGKRILEDVKDVEWTPHIDARKIKTEEQDLKYIGSRSLQYFVEGYNLTFIQGFIKYKRPITRKFVNIYKDNVHRVVHEDVVNDYGFVLKVKDIN</sequence>
<keyword evidence="2" id="KW-1185">Reference proteome</keyword>
<evidence type="ECO:0000313" key="1">
    <source>
        <dbReference type="EMBL" id="MCK6256823.1"/>
    </source>
</evidence>
<reference evidence="1" key="1">
    <citation type="submission" date="2021-09" db="EMBL/GenBank/DDBJ databases">
        <title>Genome analysis of Fictibacillus sp. KIGAM418 isolated from marine sediment.</title>
        <authorList>
            <person name="Seo M.-J."/>
            <person name="Cho E.-S."/>
            <person name="Hwang C.Y."/>
        </authorList>
    </citation>
    <scope>NUCLEOTIDE SEQUENCE</scope>
    <source>
        <strain evidence="1">KIGAM418</strain>
    </source>
</reference>
<protein>
    <submittedName>
        <fullName evidence="1">Uncharacterized protein</fullName>
    </submittedName>
</protein>
<name>A0A9X1XCD5_9BACL</name>
<dbReference type="Proteomes" id="UP001139011">
    <property type="component" value="Unassembled WGS sequence"/>
</dbReference>
<dbReference type="AlphaFoldDB" id="A0A9X1XCD5"/>
<dbReference type="RefSeq" id="WP_248252436.1">
    <property type="nucleotide sequence ID" value="NZ_JAIWJX010000002.1"/>
</dbReference>
<dbReference type="EMBL" id="JAIWJX010000002">
    <property type="protein sequence ID" value="MCK6256823.1"/>
    <property type="molecule type" value="Genomic_DNA"/>
</dbReference>